<dbReference type="EMBL" id="AP022560">
    <property type="protein sequence ID" value="BBX04505.1"/>
    <property type="molecule type" value="Genomic_DNA"/>
</dbReference>
<sequence length="179" mass="19278">MSMRWRVNQVVVVAVTAAAIVAGCSSTVSGTARRAHPAVPDPTRSYGYVDDRCGLLADSSVQETLAADHVVRPYSGAVCQYVLNRGNTTMDVTFSWFETGSLERERELATERGATITATDVERHEAFLARRDTTGAACSATAAAGTGVLSWWVQFRGQWGGDPCRDAEKLLTATLQSDM</sequence>
<dbReference type="InterPro" id="IPR024520">
    <property type="entry name" value="DUF3558"/>
</dbReference>
<dbReference type="KEGG" id="mmor:MMOR_54410"/>
<gene>
    <name evidence="2" type="ORF">MMOR_54410</name>
</gene>
<dbReference type="Pfam" id="PF12079">
    <property type="entry name" value="DUF3558"/>
    <property type="match status" value="1"/>
</dbReference>
<accession>A0AAD1HGT7</accession>
<dbReference type="Proteomes" id="UP000466681">
    <property type="component" value="Chromosome"/>
</dbReference>
<dbReference type="AlphaFoldDB" id="A0AAD1HGT7"/>
<evidence type="ECO:0000313" key="3">
    <source>
        <dbReference type="Proteomes" id="UP000466681"/>
    </source>
</evidence>
<organism evidence="2 3">
    <name type="scientific">Mycolicibacterium moriokaense</name>
    <dbReference type="NCBI Taxonomy" id="39691"/>
    <lineage>
        <taxon>Bacteria</taxon>
        <taxon>Bacillati</taxon>
        <taxon>Actinomycetota</taxon>
        <taxon>Actinomycetes</taxon>
        <taxon>Mycobacteriales</taxon>
        <taxon>Mycobacteriaceae</taxon>
        <taxon>Mycolicibacterium</taxon>
    </lineage>
</organism>
<proteinExistence type="predicted"/>
<dbReference type="PROSITE" id="PS51257">
    <property type="entry name" value="PROKAR_LIPOPROTEIN"/>
    <property type="match status" value="1"/>
</dbReference>
<keyword evidence="3" id="KW-1185">Reference proteome</keyword>
<feature type="signal peptide" evidence="1">
    <location>
        <begin position="1"/>
        <end position="22"/>
    </location>
</feature>
<name>A0AAD1HGT7_9MYCO</name>
<evidence type="ECO:0000256" key="1">
    <source>
        <dbReference type="SAM" id="SignalP"/>
    </source>
</evidence>
<keyword evidence="2" id="KW-0449">Lipoprotein</keyword>
<evidence type="ECO:0000313" key="2">
    <source>
        <dbReference type="EMBL" id="BBX04505.1"/>
    </source>
</evidence>
<feature type="chain" id="PRO_5041970301" evidence="1">
    <location>
        <begin position="23"/>
        <end position="179"/>
    </location>
</feature>
<reference evidence="2 3" key="1">
    <citation type="journal article" date="2019" name="Emerg. Microbes Infect.">
        <title>Comprehensive subspecies identification of 175 nontuberculous mycobacteria species based on 7547 genomic profiles.</title>
        <authorList>
            <person name="Matsumoto Y."/>
            <person name="Kinjo T."/>
            <person name="Motooka D."/>
            <person name="Nabeya D."/>
            <person name="Jung N."/>
            <person name="Uechi K."/>
            <person name="Horii T."/>
            <person name="Iida T."/>
            <person name="Fujita J."/>
            <person name="Nakamura S."/>
        </authorList>
    </citation>
    <scope>NUCLEOTIDE SEQUENCE [LARGE SCALE GENOMIC DNA]</scope>
    <source>
        <strain evidence="2 3">JCM 6375</strain>
    </source>
</reference>
<keyword evidence="1" id="KW-0732">Signal</keyword>
<protein>
    <submittedName>
        <fullName evidence="2">Lipoprotein</fullName>
    </submittedName>
</protein>